<dbReference type="Proteomes" id="UP000499080">
    <property type="component" value="Unassembled WGS sequence"/>
</dbReference>
<reference evidence="1 2" key="1">
    <citation type="journal article" date="2019" name="Sci. Rep.">
        <title>Orb-weaving spider Araneus ventricosus genome elucidates the spidroin gene catalogue.</title>
        <authorList>
            <person name="Kono N."/>
            <person name="Nakamura H."/>
            <person name="Ohtoshi R."/>
            <person name="Moran D.A.P."/>
            <person name="Shinohara A."/>
            <person name="Yoshida Y."/>
            <person name="Fujiwara M."/>
            <person name="Mori M."/>
            <person name="Tomita M."/>
            <person name="Arakawa K."/>
        </authorList>
    </citation>
    <scope>NUCLEOTIDE SEQUENCE [LARGE SCALE GENOMIC DNA]</scope>
</reference>
<evidence type="ECO:0000313" key="1">
    <source>
        <dbReference type="EMBL" id="GBL70805.1"/>
    </source>
</evidence>
<name>A0A4Y1ZW37_ARAVE</name>
<protein>
    <submittedName>
        <fullName evidence="1">Uncharacterized protein</fullName>
    </submittedName>
</protein>
<organism evidence="1 2">
    <name type="scientific">Araneus ventricosus</name>
    <name type="common">Orbweaver spider</name>
    <name type="synonym">Epeira ventricosa</name>
    <dbReference type="NCBI Taxonomy" id="182803"/>
    <lineage>
        <taxon>Eukaryota</taxon>
        <taxon>Metazoa</taxon>
        <taxon>Ecdysozoa</taxon>
        <taxon>Arthropoda</taxon>
        <taxon>Chelicerata</taxon>
        <taxon>Arachnida</taxon>
        <taxon>Araneae</taxon>
        <taxon>Araneomorphae</taxon>
        <taxon>Entelegynae</taxon>
        <taxon>Araneoidea</taxon>
        <taxon>Araneidae</taxon>
        <taxon>Araneus</taxon>
    </lineage>
</organism>
<dbReference type="EMBL" id="BGPR01078520">
    <property type="protein sequence ID" value="GBL70805.1"/>
    <property type="molecule type" value="Genomic_DNA"/>
</dbReference>
<keyword evidence="2" id="KW-1185">Reference proteome</keyword>
<accession>A0A4Y1ZW37</accession>
<gene>
    <name evidence="1" type="ORF">AVEN_191436_1</name>
</gene>
<dbReference type="AlphaFoldDB" id="A0A4Y1ZW37"/>
<sequence>MTDSNPVWTPDLDDKFGDEIWDLKGAGIFSISLLGEKIRHECARSFRVMSRPAGTNEERWNSMRFDAANEILETCVSSLTPYDTSVFCPALRPSSLRRPSSPGTCCALGRRARPDPSPGATALCCQQS</sequence>
<proteinExistence type="predicted"/>
<evidence type="ECO:0000313" key="2">
    <source>
        <dbReference type="Proteomes" id="UP000499080"/>
    </source>
</evidence>
<comment type="caution">
    <text evidence="1">The sequence shown here is derived from an EMBL/GenBank/DDBJ whole genome shotgun (WGS) entry which is preliminary data.</text>
</comment>